<reference evidence="2 3" key="1">
    <citation type="journal article" date="2013" name="Genome Announc.">
        <title>Genome Sequence of Lactobacillus gastricus PS3, a Strain Isolated from Human Milk.</title>
        <authorList>
            <person name="Martin V."/>
            <person name="Cardenas N."/>
            <person name="Jimenez E."/>
            <person name="Maldonado A."/>
            <person name="Rodriguez J.M."/>
            <person name="Fernandez L."/>
        </authorList>
    </citation>
    <scope>NUCLEOTIDE SEQUENCE [LARGE SCALE GENOMIC DNA]</scope>
    <source>
        <strain evidence="2 3">PS3</strain>
    </source>
</reference>
<name>H4GKC6_9LACO</name>
<dbReference type="AlphaFoldDB" id="H4GKC6"/>
<dbReference type="SMART" id="SM00731">
    <property type="entry name" value="SprT"/>
    <property type="match status" value="1"/>
</dbReference>
<comment type="caution">
    <text evidence="2">The sequence shown here is derived from an EMBL/GenBank/DDBJ whole genome shotgun (WGS) entry which is preliminary data.</text>
</comment>
<dbReference type="STRING" id="1144300.PS3_20603"/>
<dbReference type="InterPro" id="IPR006640">
    <property type="entry name" value="SprT-like_domain"/>
</dbReference>
<accession>H4GKC6</accession>
<dbReference type="GO" id="GO:0006950">
    <property type="term" value="P:response to stress"/>
    <property type="evidence" value="ECO:0007669"/>
    <property type="project" value="UniProtKB-ARBA"/>
</dbReference>
<gene>
    <name evidence="2" type="ORF">PS3_20603</name>
</gene>
<dbReference type="Gene3D" id="3.30.2010.10">
    <property type="entry name" value="Metalloproteases ('zincins'), catalytic domain"/>
    <property type="match status" value="1"/>
</dbReference>
<protein>
    <recommendedName>
        <fullName evidence="1">SprT-like domain-containing protein</fullName>
    </recommendedName>
</protein>
<evidence type="ECO:0000313" key="2">
    <source>
        <dbReference type="EMBL" id="EHS85578.1"/>
    </source>
</evidence>
<dbReference type="Proteomes" id="UP000004567">
    <property type="component" value="Unassembled WGS sequence"/>
</dbReference>
<feature type="domain" description="SprT-like" evidence="1">
    <location>
        <begin position="4"/>
        <end position="145"/>
    </location>
</feature>
<organism evidence="2 3">
    <name type="scientific">Limosilactobacillus gastricus PS3</name>
    <dbReference type="NCBI Taxonomy" id="1144300"/>
    <lineage>
        <taxon>Bacteria</taxon>
        <taxon>Bacillati</taxon>
        <taxon>Bacillota</taxon>
        <taxon>Bacilli</taxon>
        <taxon>Lactobacillales</taxon>
        <taxon>Lactobacillaceae</taxon>
        <taxon>Limosilactobacillus</taxon>
    </lineage>
</organism>
<evidence type="ECO:0000313" key="3">
    <source>
        <dbReference type="Proteomes" id="UP000004567"/>
    </source>
</evidence>
<proteinExistence type="predicted"/>
<dbReference type="Pfam" id="PF10263">
    <property type="entry name" value="SprT-like"/>
    <property type="match status" value="1"/>
</dbReference>
<dbReference type="OrthoDB" id="9799909at2"/>
<dbReference type="RefSeq" id="WP_007122509.1">
    <property type="nucleotide sequence ID" value="NZ_AICN01000062.1"/>
</dbReference>
<sequence>MTNQELQAHTEEWSRTLFKRPFKHQIFFNRRLKTTGGRYHLNDHHIDINPLMYECFDLANLRAVVVHELCHYHLHLMGRDYHHRSSDFRHLLALTGGQRYAPAIPNREAKYSYQCQTCGVIVNRQRRFNPRLYVCRQCGGRFKLIPK</sequence>
<dbReference type="PATRIC" id="fig|1144300.3.peg.1397"/>
<dbReference type="EMBL" id="AICN01000062">
    <property type="protein sequence ID" value="EHS85578.1"/>
    <property type="molecule type" value="Genomic_DNA"/>
</dbReference>
<dbReference type="NCBIfam" id="NF003339">
    <property type="entry name" value="PRK04351.1"/>
    <property type="match status" value="1"/>
</dbReference>
<evidence type="ECO:0000259" key="1">
    <source>
        <dbReference type="SMART" id="SM00731"/>
    </source>
</evidence>